<dbReference type="InterPro" id="IPR003343">
    <property type="entry name" value="Big_2"/>
</dbReference>
<evidence type="ECO:0000313" key="6">
    <source>
        <dbReference type="Proteomes" id="UP001229955"/>
    </source>
</evidence>
<feature type="domain" description="BIG2" evidence="3">
    <location>
        <begin position="176"/>
        <end position="256"/>
    </location>
</feature>
<accession>A0AA49K1Z9</accession>
<accession>A0AA49Q5V3</accession>
<evidence type="ECO:0000313" key="5">
    <source>
        <dbReference type="EMBL" id="WKW16254.1"/>
    </source>
</evidence>
<organism evidence="5 6">
    <name type="scientific">Pseudogemmatithrix spongiicola</name>
    <dbReference type="NCBI Taxonomy" id="3062599"/>
    <lineage>
        <taxon>Bacteria</taxon>
        <taxon>Pseudomonadati</taxon>
        <taxon>Gemmatimonadota</taxon>
        <taxon>Gemmatimonadia</taxon>
        <taxon>Gemmatimonadales</taxon>
        <taxon>Gemmatimonadaceae</taxon>
        <taxon>Pseudogemmatithrix</taxon>
    </lineage>
</organism>
<keyword evidence="1" id="KW-0880">Kelch repeat</keyword>
<dbReference type="SMART" id="SM00612">
    <property type="entry name" value="Kelch"/>
    <property type="match status" value="5"/>
</dbReference>
<reference evidence="5" key="1">
    <citation type="submission" date="2023-07" db="EMBL/GenBank/DDBJ databases">
        <authorList>
            <person name="Haufschild T."/>
            <person name="Kallscheuer N."/>
            <person name="Hammer J."/>
            <person name="Kohn T."/>
            <person name="Kabuu M."/>
            <person name="Jogler M."/>
            <person name="Wohfarth N."/>
            <person name="Heuer A."/>
            <person name="Rohde M."/>
            <person name="van Teeseling M.C.F."/>
            <person name="Jogler C."/>
        </authorList>
    </citation>
    <scope>NUCLEOTIDE SEQUENCE</scope>
    <source>
        <strain evidence="4">Strain 138</strain>
        <strain evidence="5">Strain 318</strain>
    </source>
</reference>
<feature type="domain" description="BIG2" evidence="3">
    <location>
        <begin position="6"/>
        <end position="86"/>
    </location>
</feature>
<gene>
    <name evidence="4" type="ORF">Strain138_002665</name>
    <name evidence="5" type="ORF">Strain318_002665</name>
</gene>
<feature type="domain" description="BIG2" evidence="3">
    <location>
        <begin position="261"/>
        <end position="341"/>
    </location>
</feature>
<feature type="domain" description="BIG2" evidence="3">
    <location>
        <begin position="91"/>
        <end position="171"/>
    </location>
</feature>
<proteinExistence type="predicted"/>
<name>A0AA49K1Z9_9BACT</name>
<keyword evidence="2" id="KW-0677">Repeat</keyword>
<dbReference type="SUPFAM" id="SSF117281">
    <property type="entry name" value="Kelch motif"/>
    <property type="match status" value="2"/>
</dbReference>
<dbReference type="InterPro" id="IPR008964">
    <property type="entry name" value="Invasin/intimin_cell_adhesion"/>
</dbReference>
<dbReference type="Proteomes" id="UP001229955">
    <property type="component" value="Chromosome"/>
</dbReference>
<dbReference type="EMBL" id="CP130612">
    <property type="protein sequence ID" value="WKW13347.1"/>
    <property type="molecule type" value="Genomic_DNA"/>
</dbReference>
<evidence type="ECO:0000313" key="4">
    <source>
        <dbReference type="EMBL" id="WKW13347.1"/>
    </source>
</evidence>
<dbReference type="Gene3D" id="2.120.10.80">
    <property type="entry name" value="Kelch-type beta propeller"/>
    <property type="match status" value="1"/>
</dbReference>
<dbReference type="Pfam" id="PF01344">
    <property type="entry name" value="Kelch_1"/>
    <property type="match status" value="1"/>
</dbReference>
<evidence type="ECO:0000259" key="3">
    <source>
        <dbReference type="SMART" id="SM00635"/>
    </source>
</evidence>
<dbReference type="Pfam" id="PF24681">
    <property type="entry name" value="Kelch_KLHDC2_KLHL20_DRC7"/>
    <property type="match status" value="1"/>
</dbReference>
<dbReference type="EMBL" id="CP130613">
    <property type="protein sequence ID" value="WKW16254.1"/>
    <property type="molecule type" value="Genomic_DNA"/>
</dbReference>
<dbReference type="AlphaFoldDB" id="A0AA49K1Z9"/>
<dbReference type="PANTHER" id="PTHR24412">
    <property type="entry name" value="KELCH PROTEIN"/>
    <property type="match status" value="1"/>
</dbReference>
<dbReference type="Gene3D" id="2.60.40.1080">
    <property type="match status" value="4"/>
</dbReference>
<keyword evidence="6" id="KW-1185">Reference proteome</keyword>
<protein>
    <submittedName>
        <fullName evidence="5">Ig-like domain-containing protein</fullName>
    </submittedName>
</protein>
<dbReference type="SMART" id="SM00635">
    <property type="entry name" value="BID_2"/>
    <property type="match status" value="4"/>
</dbReference>
<evidence type="ECO:0000256" key="2">
    <source>
        <dbReference type="ARBA" id="ARBA00022737"/>
    </source>
</evidence>
<dbReference type="InterPro" id="IPR006652">
    <property type="entry name" value="Kelch_1"/>
</dbReference>
<evidence type="ECO:0000256" key="1">
    <source>
        <dbReference type="ARBA" id="ARBA00022441"/>
    </source>
</evidence>
<dbReference type="PANTHER" id="PTHR24412:SF441">
    <property type="entry name" value="KELCH-LIKE PROTEIN 28"/>
    <property type="match status" value="1"/>
</dbReference>
<dbReference type="KEGG" id="pspc:Strain318_002665"/>
<dbReference type="SUPFAM" id="SSF49373">
    <property type="entry name" value="Invasin/intimin cell-adhesion fragments"/>
    <property type="match status" value="4"/>
</dbReference>
<dbReference type="InterPro" id="IPR015915">
    <property type="entry name" value="Kelch-typ_b-propeller"/>
</dbReference>
<sequence length="632" mass="62953">MLPPEPVDRVEILVADTVLEIGATRQLTARALSAFSVELTDRPVTWSVSPAGPLSVDPQGLVTALAPGSAAVTASAGGKVASRVLTAREPVVASVAVTGPASTLFVDHSLNLTATPRSASNQPLAGRIVTWTSSNPSVASVSDQGVVTGVGAGTVTITAVVEAIVGQMTLTVSLAPIASITVSGPGSSVVVGQSLNLTATARSSSGQALSGRSFVWATSDAAVATVSSAGIVTGVAAGTATISASAEGVSGSMAVSVSAIPVATVTVTPALDTLEVGETLQLAARTFASGGSELTGRGVTWQSLNTAVATVSAAGLVTAVGPGSTTVRATSEGVNADATVVAVSTSGFWESRAAMPNARWAFSMGAVSGTIVAVGGFRVGGHRSDVEAYDATSNTWSIRSGSGFIQTGAGAGVIGGKLYAAGGTDCCVVSTQVRAYDPSTQLWTSLAGLTVGPRADPAAAVIGNVLYVAGGRNGSTTVATHESFDPTAATNGVWTIRASMPTARTAPAGAALDGKFYVVGGQLVGGAFANHVEVYDPATNAWTARTAMPTARADLVLLAHNGRLYAIGGNNGTPLGVVEEYNPTTNTWRTLAVMPTARIAARGAVVNGKLYVIGGYNGVNTALGTVEAFTPP</sequence>
<dbReference type="RefSeq" id="WP_367886206.1">
    <property type="nucleotide sequence ID" value="NZ_CP130612.1"/>
</dbReference>
<dbReference type="Pfam" id="PF02368">
    <property type="entry name" value="Big_2"/>
    <property type="match status" value="4"/>
</dbReference>